<protein>
    <submittedName>
        <fullName evidence="1">Uncharacterized protein</fullName>
    </submittedName>
</protein>
<reference evidence="2" key="1">
    <citation type="journal article" date="2017" name="Nat. Ecol. Evol.">
        <title>Genome expansion and lineage-specific genetic innovations in the forest pathogenic fungi Armillaria.</title>
        <authorList>
            <person name="Sipos G."/>
            <person name="Prasanna A.N."/>
            <person name="Walter M.C."/>
            <person name="O'Connor E."/>
            <person name="Balint B."/>
            <person name="Krizsan K."/>
            <person name="Kiss B."/>
            <person name="Hess J."/>
            <person name="Varga T."/>
            <person name="Slot J."/>
            <person name="Riley R."/>
            <person name="Boka B."/>
            <person name="Rigling D."/>
            <person name="Barry K."/>
            <person name="Lee J."/>
            <person name="Mihaltcheva S."/>
            <person name="LaButti K."/>
            <person name="Lipzen A."/>
            <person name="Waldron R."/>
            <person name="Moloney N.M."/>
            <person name="Sperisen C."/>
            <person name="Kredics L."/>
            <person name="Vagvoelgyi C."/>
            <person name="Patrignani A."/>
            <person name="Fitzpatrick D."/>
            <person name="Nagy I."/>
            <person name="Doyle S."/>
            <person name="Anderson J.B."/>
            <person name="Grigoriev I.V."/>
            <person name="Gueldener U."/>
            <person name="Muensterkoetter M."/>
            <person name="Nagy L.G."/>
        </authorList>
    </citation>
    <scope>NUCLEOTIDE SEQUENCE [LARGE SCALE GENOMIC DNA]</scope>
    <source>
        <strain evidence="2">C18/9</strain>
    </source>
</reference>
<dbReference type="Proteomes" id="UP000219338">
    <property type="component" value="Unassembled WGS sequence"/>
</dbReference>
<keyword evidence="2" id="KW-1185">Reference proteome</keyword>
<accession>A0A284RH32</accession>
<sequence length="72" mass="7936">MISRVPGRRLEPIIRAPDPADVRVRESGAAIEGDDVSPPPTTSLTVLAPSESPVDVLLRMSTFLQDHRRRHP</sequence>
<gene>
    <name evidence="1" type="ORF">ARMOST_11420</name>
</gene>
<name>A0A284RH32_ARMOS</name>
<proteinExistence type="predicted"/>
<dbReference type="EMBL" id="FUEG01000009">
    <property type="protein sequence ID" value="SJL08061.1"/>
    <property type="molecule type" value="Genomic_DNA"/>
</dbReference>
<evidence type="ECO:0000313" key="1">
    <source>
        <dbReference type="EMBL" id="SJL08061.1"/>
    </source>
</evidence>
<organism evidence="1 2">
    <name type="scientific">Armillaria ostoyae</name>
    <name type="common">Armillaria root rot fungus</name>
    <dbReference type="NCBI Taxonomy" id="47428"/>
    <lineage>
        <taxon>Eukaryota</taxon>
        <taxon>Fungi</taxon>
        <taxon>Dikarya</taxon>
        <taxon>Basidiomycota</taxon>
        <taxon>Agaricomycotina</taxon>
        <taxon>Agaricomycetes</taxon>
        <taxon>Agaricomycetidae</taxon>
        <taxon>Agaricales</taxon>
        <taxon>Marasmiineae</taxon>
        <taxon>Physalacriaceae</taxon>
        <taxon>Armillaria</taxon>
    </lineage>
</organism>
<evidence type="ECO:0000313" key="2">
    <source>
        <dbReference type="Proteomes" id="UP000219338"/>
    </source>
</evidence>
<dbReference type="AlphaFoldDB" id="A0A284RH32"/>